<comment type="caution">
    <text evidence="1">The sequence shown here is derived from an EMBL/GenBank/DDBJ whole genome shotgun (WGS) entry which is preliminary data.</text>
</comment>
<organism evidence="1 2">
    <name type="scientific">Dyella nitratireducens</name>
    <dbReference type="NCBI Taxonomy" id="1849580"/>
    <lineage>
        <taxon>Bacteria</taxon>
        <taxon>Pseudomonadati</taxon>
        <taxon>Pseudomonadota</taxon>
        <taxon>Gammaproteobacteria</taxon>
        <taxon>Lysobacterales</taxon>
        <taxon>Rhodanobacteraceae</taxon>
        <taxon>Dyella</taxon>
    </lineage>
</organism>
<name>A0ABQ1FNP6_9GAMM</name>
<gene>
    <name evidence="1" type="ORF">GCM10010981_09330</name>
</gene>
<accession>A0ABQ1FNP6</accession>
<dbReference type="Proteomes" id="UP000620046">
    <property type="component" value="Unassembled WGS sequence"/>
</dbReference>
<dbReference type="EMBL" id="BMJA01000001">
    <property type="protein sequence ID" value="GGA23169.1"/>
    <property type="molecule type" value="Genomic_DNA"/>
</dbReference>
<protein>
    <submittedName>
        <fullName evidence="1">Uncharacterized protein</fullName>
    </submittedName>
</protein>
<reference evidence="2" key="1">
    <citation type="journal article" date="2019" name="Int. J. Syst. Evol. Microbiol.">
        <title>The Global Catalogue of Microorganisms (GCM) 10K type strain sequencing project: providing services to taxonomists for standard genome sequencing and annotation.</title>
        <authorList>
            <consortium name="The Broad Institute Genomics Platform"/>
            <consortium name="The Broad Institute Genome Sequencing Center for Infectious Disease"/>
            <person name="Wu L."/>
            <person name="Ma J."/>
        </authorList>
    </citation>
    <scope>NUCLEOTIDE SEQUENCE [LARGE SCALE GENOMIC DNA]</scope>
    <source>
        <strain evidence="2">CGMCC 1.15439</strain>
    </source>
</reference>
<evidence type="ECO:0000313" key="1">
    <source>
        <dbReference type="EMBL" id="GGA23169.1"/>
    </source>
</evidence>
<sequence length="148" mass="16706">MLPREAAVDPECRGAEAGNLGVTIQHLHPVSCTTRRNLRRPRWEVAPTLYVSESGYSPIDTGHMFAARTGIVEFNEKRMIVMLKTEHFGTRTLQGWIPHLRRSSSYGTLQCPVRVEIDRRDTDQLPLPCYDRDGNLRYVLPGGSDVTA</sequence>
<keyword evidence="2" id="KW-1185">Reference proteome</keyword>
<proteinExistence type="predicted"/>
<evidence type="ECO:0000313" key="2">
    <source>
        <dbReference type="Proteomes" id="UP000620046"/>
    </source>
</evidence>